<protein>
    <submittedName>
        <fullName evidence="1">Uncharacterized protein</fullName>
    </submittedName>
</protein>
<dbReference type="Proteomes" id="UP001341840">
    <property type="component" value="Unassembled WGS sequence"/>
</dbReference>
<dbReference type="EMBL" id="JASCZI010243639">
    <property type="protein sequence ID" value="MED6213437.1"/>
    <property type="molecule type" value="Genomic_DNA"/>
</dbReference>
<organism evidence="1 2">
    <name type="scientific">Stylosanthes scabra</name>
    <dbReference type="NCBI Taxonomy" id="79078"/>
    <lineage>
        <taxon>Eukaryota</taxon>
        <taxon>Viridiplantae</taxon>
        <taxon>Streptophyta</taxon>
        <taxon>Embryophyta</taxon>
        <taxon>Tracheophyta</taxon>
        <taxon>Spermatophyta</taxon>
        <taxon>Magnoliopsida</taxon>
        <taxon>eudicotyledons</taxon>
        <taxon>Gunneridae</taxon>
        <taxon>Pentapetalae</taxon>
        <taxon>rosids</taxon>
        <taxon>fabids</taxon>
        <taxon>Fabales</taxon>
        <taxon>Fabaceae</taxon>
        <taxon>Papilionoideae</taxon>
        <taxon>50 kb inversion clade</taxon>
        <taxon>dalbergioids sensu lato</taxon>
        <taxon>Dalbergieae</taxon>
        <taxon>Pterocarpus clade</taxon>
        <taxon>Stylosanthes</taxon>
    </lineage>
</organism>
<comment type="caution">
    <text evidence="1">The sequence shown here is derived from an EMBL/GenBank/DDBJ whole genome shotgun (WGS) entry which is preliminary data.</text>
</comment>
<reference evidence="1 2" key="1">
    <citation type="journal article" date="2023" name="Plants (Basel)">
        <title>Bridging the Gap: Combining Genomics and Transcriptomics Approaches to Understand Stylosanthes scabra, an Orphan Legume from the Brazilian Caatinga.</title>
        <authorList>
            <person name="Ferreira-Neto J.R.C."/>
            <person name="da Silva M.D."/>
            <person name="Binneck E."/>
            <person name="de Melo N.F."/>
            <person name="da Silva R.H."/>
            <person name="de Melo A.L.T.M."/>
            <person name="Pandolfi V."/>
            <person name="Bustamante F.O."/>
            <person name="Brasileiro-Vidal A.C."/>
            <person name="Benko-Iseppon A.M."/>
        </authorList>
    </citation>
    <scope>NUCLEOTIDE SEQUENCE [LARGE SCALE GENOMIC DNA]</scope>
    <source>
        <tissue evidence="1">Leaves</tissue>
    </source>
</reference>
<evidence type="ECO:0000313" key="2">
    <source>
        <dbReference type="Proteomes" id="UP001341840"/>
    </source>
</evidence>
<sequence>VESGHTSEDFRRNYSKENACTMFNIPIGIPKPTVGLLTLPPPPPPPSPIHQQHYLQ</sequence>
<evidence type="ECO:0000313" key="1">
    <source>
        <dbReference type="EMBL" id="MED6213437.1"/>
    </source>
</evidence>
<keyword evidence="2" id="KW-1185">Reference proteome</keyword>
<accession>A0ABU6YSU4</accession>
<gene>
    <name evidence="1" type="ORF">PIB30_093325</name>
</gene>
<feature type="non-terminal residue" evidence="1">
    <location>
        <position position="1"/>
    </location>
</feature>
<name>A0ABU6YSU4_9FABA</name>
<proteinExistence type="predicted"/>